<evidence type="ECO:0000256" key="8">
    <source>
        <dbReference type="PROSITE-ProRule" id="PRU01263"/>
    </source>
</evidence>
<dbReference type="InterPro" id="IPR012934">
    <property type="entry name" value="Znf_AD"/>
</dbReference>
<evidence type="ECO:0000313" key="13">
    <source>
        <dbReference type="Proteomes" id="UP000494163"/>
    </source>
</evidence>
<evidence type="ECO:0000256" key="7">
    <source>
        <dbReference type="PROSITE-ProRule" id="PRU00042"/>
    </source>
</evidence>
<feature type="domain" description="C2H2-type" evidence="10">
    <location>
        <begin position="391"/>
        <end position="418"/>
    </location>
</feature>
<evidence type="ECO:0000256" key="9">
    <source>
        <dbReference type="SAM" id="MobiDB-lite"/>
    </source>
</evidence>
<dbReference type="GO" id="GO:0005634">
    <property type="term" value="C:nucleus"/>
    <property type="evidence" value="ECO:0007669"/>
    <property type="project" value="InterPro"/>
</dbReference>
<dbReference type="AlphaFoldDB" id="A0A0M4EHD5"/>
<dbReference type="GO" id="GO:0048598">
    <property type="term" value="P:embryonic morphogenesis"/>
    <property type="evidence" value="ECO:0007669"/>
    <property type="project" value="UniProtKB-ARBA"/>
</dbReference>
<dbReference type="SUPFAM" id="SSF57667">
    <property type="entry name" value="beta-beta-alpha zinc fingers"/>
    <property type="match status" value="3"/>
</dbReference>
<dbReference type="SMART" id="SM00868">
    <property type="entry name" value="zf-AD"/>
    <property type="match status" value="1"/>
</dbReference>
<dbReference type="GO" id="GO:0002009">
    <property type="term" value="P:morphogenesis of an epithelium"/>
    <property type="evidence" value="ECO:0007669"/>
    <property type="project" value="UniProtKB-ARBA"/>
</dbReference>
<feature type="domain" description="C2H2-type" evidence="10">
    <location>
        <begin position="335"/>
        <end position="362"/>
    </location>
</feature>
<evidence type="ECO:0000259" key="11">
    <source>
        <dbReference type="PROSITE" id="PS51915"/>
    </source>
</evidence>
<evidence type="ECO:0000256" key="3">
    <source>
        <dbReference type="ARBA" id="ARBA00022771"/>
    </source>
</evidence>
<feature type="domain" description="C2H2-type" evidence="10">
    <location>
        <begin position="278"/>
        <end position="305"/>
    </location>
</feature>
<protein>
    <submittedName>
        <fullName evidence="12">CG18764</fullName>
    </submittedName>
</protein>
<keyword evidence="3 7" id="KW-0863">Zinc-finger</keyword>
<sequence>MALQCRACGEPIYTEDPRNIFKPENKTIRLNIEALTGIHLIGDKNLPKYICNCCHLDLYHSISFRERCINTEKLLQRAKQQAENVVEVETSESEEDSKPLVVKPDPLNMLTKQNLAIGKTTVEPDVKNVKALIKDESSDEDEWKLQEPDPWPDSPIEAAPEPRTLRSGTQNAKAESKTQKKRPTKVKKAPKVVPEPEATNSKCAKKNTAGKIEPIASVLTSCESPAPNQKLIEDKSAAEPSVEPSLVSASPTKISGNPEVKKIRRRKERCQSNAPKIHMCDQCGYRSSCKRALAIHILRHKGEKNFECEECGLKFYNASMRKLHIRVKHQGEKPFDCKYCGQSFYTPSARGRHENMHTNERPYACDICGKTFSLSTTLKAHALTHTKEKPHKCLTCKKGFRLPHQLKAHEKTHTHRYEVSITYDDYNQD</sequence>
<keyword evidence="4 8" id="KW-0862">Zinc</keyword>
<keyword evidence="5" id="KW-0539">Nucleus</keyword>
<evidence type="ECO:0000256" key="6">
    <source>
        <dbReference type="ARBA" id="ARBA00037948"/>
    </source>
</evidence>
<dbReference type="OMA" id="ECGRKFY"/>
<dbReference type="InterPro" id="IPR036236">
    <property type="entry name" value="Znf_C2H2_sf"/>
</dbReference>
<dbReference type="SMART" id="SM00355">
    <property type="entry name" value="ZnF_C2H2"/>
    <property type="match status" value="5"/>
</dbReference>
<dbReference type="FunFam" id="3.30.160.60:FF:000110">
    <property type="entry name" value="Zinc finger protein-like"/>
    <property type="match status" value="1"/>
</dbReference>
<dbReference type="OrthoDB" id="3176202at2759"/>
<gene>
    <name evidence="12" type="ORF">Dbus_chr3Rg496</name>
</gene>
<dbReference type="GO" id="GO:0000981">
    <property type="term" value="F:DNA-binding transcription factor activity, RNA polymerase II-specific"/>
    <property type="evidence" value="ECO:0007669"/>
    <property type="project" value="TreeGrafter"/>
</dbReference>
<feature type="region of interest" description="Disordered" evidence="9">
    <location>
        <begin position="133"/>
        <end position="205"/>
    </location>
</feature>
<dbReference type="GO" id="GO:0000978">
    <property type="term" value="F:RNA polymerase II cis-regulatory region sequence-specific DNA binding"/>
    <property type="evidence" value="ECO:0007669"/>
    <property type="project" value="TreeGrafter"/>
</dbReference>
<dbReference type="GO" id="GO:0008270">
    <property type="term" value="F:zinc ion binding"/>
    <property type="evidence" value="ECO:0007669"/>
    <property type="project" value="UniProtKB-UniRule"/>
</dbReference>
<comment type="similarity">
    <text evidence="6">Belongs to the snail C2H2-type zinc-finger protein family.</text>
</comment>
<dbReference type="InterPro" id="IPR050527">
    <property type="entry name" value="Snail/Krueppel_Znf"/>
</dbReference>
<keyword evidence="2" id="KW-0677">Repeat</keyword>
<dbReference type="Gene3D" id="3.40.1800.20">
    <property type="match status" value="1"/>
</dbReference>
<feature type="binding site" evidence="8">
    <location>
        <position position="5"/>
    </location>
    <ligand>
        <name>Zn(2+)</name>
        <dbReference type="ChEBI" id="CHEBI:29105"/>
    </ligand>
</feature>
<dbReference type="FunFam" id="3.30.160.60:FF:000100">
    <property type="entry name" value="Zinc finger 45-like"/>
    <property type="match status" value="1"/>
</dbReference>
<feature type="compositionally biased region" description="Basic residues" evidence="9">
    <location>
        <begin position="179"/>
        <end position="190"/>
    </location>
</feature>
<dbReference type="Gene3D" id="3.30.160.60">
    <property type="entry name" value="Classic Zinc Finger"/>
    <property type="match status" value="4"/>
</dbReference>
<dbReference type="PROSITE" id="PS51915">
    <property type="entry name" value="ZAD"/>
    <property type="match status" value="1"/>
</dbReference>
<evidence type="ECO:0000256" key="2">
    <source>
        <dbReference type="ARBA" id="ARBA00022737"/>
    </source>
</evidence>
<feature type="binding site" evidence="8">
    <location>
        <position position="54"/>
    </location>
    <ligand>
        <name>Zn(2+)</name>
        <dbReference type="ChEBI" id="CHEBI:29105"/>
    </ligand>
</feature>
<feature type="domain" description="ZAD" evidence="11">
    <location>
        <begin position="3"/>
        <end position="78"/>
    </location>
</feature>
<evidence type="ECO:0000256" key="1">
    <source>
        <dbReference type="ARBA" id="ARBA00022723"/>
    </source>
</evidence>
<evidence type="ECO:0000256" key="5">
    <source>
        <dbReference type="ARBA" id="ARBA00023242"/>
    </source>
</evidence>
<evidence type="ECO:0000259" key="10">
    <source>
        <dbReference type="PROSITE" id="PS50157"/>
    </source>
</evidence>
<feature type="domain" description="C2H2-type" evidence="10">
    <location>
        <begin position="306"/>
        <end position="334"/>
    </location>
</feature>
<evidence type="ECO:0000313" key="12">
    <source>
        <dbReference type="EMBL" id="ALC45746.1"/>
    </source>
</evidence>
<feature type="binding site" evidence="8">
    <location>
        <position position="8"/>
    </location>
    <ligand>
        <name>Zn(2+)</name>
        <dbReference type="ChEBI" id="CHEBI:29105"/>
    </ligand>
</feature>
<dbReference type="FunFam" id="3.30.160.60:FF:000624">
    <property type="entry name" value="zinc finger protein 697"/>
    <property type="match status" value="1"/>
</dbReference>
<dbReference type="PROSITE" id="PS00028">
    <property type="entry name" value="ZINC_FINGER_C2H2_1"/>
    <property type="match status" value="4"/>
</dbReference>
<dbReference type="SUPFAM" id="SSF57716">
    <property type="entry name" value="Glucocorticoid receptor-like (DNA-binding domain)"/>
    <property type="match status" value="1"/>
</dbReference>
<evidence type="ECO:0000256" key="4">
    <source>
        <dbReference type="ARBA" id="ARBA00022833"/>
    </source>
</evidence>
<proteinExistence type="inferred from homology"/>
<dbReference type="InterPro" id="IPR013087">
    <property type="entry name" value="Znf_C2H2_type"/>
</dbReference>
<dbReference type="PROSITE" id="PS50157">
    <property type="entry name" value="ZINC_FINGER_C2H2_2"/>
    <property type="match status" value="5"/>
</dbReference>
<reference evidence="12 13" key="1">
    <citation type="submission" date="2015-08" db="EMBL/GenBank/DDBJ databases">
        <title>Ancestral chromatin configuration constrains chromatin evolution on differentiating sex chromosomes in Drosophila.</title>
        <authorList>
            <person name="Zhou Q."/>
            <person name="Bachtrog D."/>
        </authorList>
    </citation>
    <scope>NUCLEOTIDE SEQUENCE [LARGE SCALE GENOMIC DNA]</scope>
    <source>
        <tissue evidence="12">Whole larvae</tissue>
    </source>
</reference>
<dbReference type="PANTHER" id="PTHR24388:SF53">
    <property type="entry name" value="CHORION TRANSCRIPTION FACTOR CF2-RELATED"/>
    <property type="match status" value="1"/>
</dbReference>
<dbReference type="EMBL" id="CP012526">
    <property type="protein sequence ID" value="ALC45746.1"/>
    <property type="molecule type" value="Genomic_DNA"/>
</dbReference>
<feature type="non-terminal residue" evidence="12">
    <location>
        <position position="429"/>
    </location>
</feature>
<dbReference type="PANTHER" id="PTHR24388">
    <property type="entry name" value="ZINC FINGER PROTEIN"/>
    <property type="match status" value="1"/>
</dbReference>
<dbReference type="Proteomes" id="UP000494163">
    <property type="component" value="Chromosome 3R"/>
</dbReference>
<dbReference type="Pfam" id="PF00096">
    <property type="entry name" value="zf-C2H2"/>
    <property type="match status" value="3"/>
</dbReference>
<feature type="domain" description="C2H2-type" evidence="10">
    <location>
        <begin position="363"/>
        <end position="390"/>
    </location>
</feature>
<feature type="region of interest" description="Disordered" evidence="9">
    <location>
        <begin position="234"/>
        <end position="267"/>
    </location>
</feature>
<feature type="binding site" evidence="8">
    <location>
        <position position="51"/>
    </location>
    <ligand>
        <name>Zn(2+)</name>
        <dbReference type="ChEBI" id="CHEBI:29105"/>
    </ligand>
</feature>
<accession>A0A0M4EHD5</accession>
<organism evidence="12 13">
    <name type="scientific">Drosophila busckii</name>
    <name type="common">Fruit fly</name>
    <dbReference type="NCBI Taxonomy" id="30019"/>
    <lineage>
        <taxon>Eukaryota</taxon>
        <taxon>Metazoa</taxon>
        <taxon>Ecdysozoa</taxon>
        <taxon>Arthropoda</taxon>
        <taxon>Hexapoda</taxon>
        <taxon>Insecta</taxon>
        <taxon>Pterygota</taxon>
        <taxon>Neoptera</taxon>
        <taxon>Endopterygota</taxon>
        <taxon>Diptera</taxon>
        <taxon>Brachycera</taxon>
        <taxon>Muscomorpha</taxon>
        <taxon>Ephydroidea</taxon>
        <taxon>Drosophilidae</taxon>
        <taxon>Drosophila</taxon>
    </lineage>
</organism>
<dbReference type="SMR" id="A0A0M4EHD5"/>
<dbReference type="Pfam" id="PF07776">
    <property type="entry name" value="zf-AD"/>
    <property type="match status" value="1"/>
</dbReference>
<dbReference type="STRING" id="30019.A0A0M4EHD5"/>
<keyword evidence="1 8" id="KW-0479">Metal-binding</keyword>
<keyword evidence="13" id="KW-1185">Reference proteome</keyword>
<name>A0A0M4EHD5_DROBS</name>